<keyword evidence="5" id="KW-1185">Reference proteome</keyword>
<evidence type="ECO:0000313" key="4">
    <source>
        <dbReference type="EMBL" id="KAI9201366.1"/>
    </source>
</evidence>
<protein>
    <recommendedName>
        <fullName evidence="3">CCHC-type domain-containing protein</fullName>
    </recommendedName>
</protein>
<dbReference type="GO" id="GO:0008270">
    <property type="term" value="F:zinc ion binding"/>
    <property type="evidence" value="ECO:0007669"/>
    <property type="project" value="UniProtKB-KW"/>
</dbReference>
<keyword evidence="1" id="KW-0479">Metal-binding</keyword>
<proteinExistence type="predicted"/>
<dbReference type="InterPro" id="IPR036875">
    <property type="entry name" value="Znf_CCHC_sf"/>
</dbReference>
<sequence>MTGRLGSGISSLSSRPAAVGSSSAPNIFSAPNQQPRTAGGFKCFNCEEVGHRQSECERLGKRVFFTDTDEGNDDDVVIGGEPQFDKDDEVIEDWVEGDVGPLLMARPTYDTVTKAVELEKEELVAGPPTRNWKVTATASNGRGTNKQAIPSSYENEVVGWLPDGHGGHNQAQIFDASASLNQLRDISSTMYDPMLQGTSSSAGQHSIGDCHVSNPTAAWNNGFRTYDRGVAT</sequence>
<dbReference type="GO" id="GO:0003676">
    <property type="term" value="F:nucleic acid binding"/>
    <property type="evidence" value="ECO:0007669"/>
    <property type="project" value="InterPro"/>
</dbReference>
<dbReference type="PROSITE" id="PS50158">
    <property type="entry name" value="ZF_CCHC"/>
    <property type="match status" value="1"/>
</dbReference>
<reference evidence="4" key="1">
    <citation type="journal article" date="2022" name="Plant J.">
        <title>Strategies of tolerance reflected in two North American maple genomes.</title>
        <authorList>
            <person name="McEvoy S.L."/>
            <person name="Sezen U.U."/>
            <person name="Trouern-Trend A."/>
            <person name="McMahon S.M."/>
            <person name="Schaberg P.G."/>
            <person name="Yang J."/>
            <person name="Wegrzyn J.L."/>
            <person name="Swenson N.G."/>
        </authorList>
    </citation>
    <scope>NUCLEOTIDE SEQUENCE</scope>
    <source>
        <strain evidence="4">91603</strain>
    </source>
</reference>
<feature type="region of interest" description="Disordered" evidence="2">
    <location>
        <begin position="1"/>
        <end position="33"/>
    </location>
</feature>
<dbReference type="AlphaFoldDB" id="A0AAD5JIN9"/>
<dbReference type="InterPro" id="IPR001878">
    <property type="entry name" value="Znf_CCHC"/>
</dbReference>
<gene>
    <name evidence="4" type="ORF">LWI28_022254</name>
</gene>
<feature type="compositionally biased region" description="Low complexity" evidence="2">
    <location>
        <begin position="1"/>
        <end position="15"/>
    </location>
</feature>
<dbReference type="Pfam" id="PF00098">
    <property type="entry name" value="zf-CCHC"/>
    <property type="match status" value="1"/>
</dbReference>
<organism evidence="4 5">
    <name type="scientific">Acer negundo</name>
    <name type="common">Box elder</name>
    <dbReference type="NCBI Taxonomy" id="4023"/>
    <lineage>
        <taxon>Eukaryota</taxon>
        <taxon>Viridiplantae</taxon>
        <taxon>Streptophyta</taxon>
        <taxon>Embryophyta</taxon>
        <taxon>Tracheophyta</taxon>
        <taxon>Spermatophyta</taxon>
        <taxon>Magnoliopsida</taxon>
        <taxon>eudicotyledons</taxon>
        <taxon>Gunneridae</taxon>
        <taxon>Pentapetalae</taxon>
        <taxon>rosids</taxon>
        <taxon>malvids</taxon>
        <taxon>Sapindales</taxon>
        <taxon>Sapindaceae</taxon>
        <taxon>Hippocastanoideae</taxon>
        <taxon>Acereae</taxon>
        <taxon>Acer</taxon>
    </lineage>
</organism>
<feature type="compositionally biased region" description="Polar residues" evidence="2">
    <location>
        <begin position="20"/>
        <end position="33"/>
    </location>
</feature>
<keyword evidence="1" id="KW-0863">Zinc-finger</keyword>
<evidence type="ECO:0000259" key="3">
    <source>
        <dbReference type="PROSITE" id="PS50158"/>
    </source>
</evidence>
<dbReference type="EMBL" id="JAJSOW010000001">
    <property type="protein sequence ID" value="KAI9201366.1"/>
    <property type="molecule type" value="Genomic_DNA"/>
</dbReference>
<evidence type="ECO:0000256" key="2">
    <source>
        <dbReference type="SAM" id="MobiDB-lite"/>
    </source>
</evidence>
<comment type="caution">
    <text evidence="4">The sequence shown here is derived from an EMBL/GenBank/DDBJ whole genome shotgun (WGS) entry which is preliminary data.</text>
</comment>
<evidence type="ECO:0000313" key="5">
    <source>
        <dbReference type="Proteomes" id="UP001064489"/>
    </source>
</evidence>
<keyword evidence="1" id="KW-0862">Zinc</keyword>
<accession>A0AAD5JIN9</accession>
<reference evidence="4" key="2">
    <citation type="submission" date="2023-02" db="EMBL/GenBank/DDBJ databases">
        <authorList>
            <person name="Swenson N.G."/>
            <person name="Wegrzyn J.L."/>
            <person name="Mcevoy S.L."/>
        </authorList>
    </citation>
    <scope>NUCLEOTIDE SEQUENCE</scope>
    <source>
        <strain evidence="4">91603</strain>
        <tissue evidence="4">Leaf</tissue>
    </source>
</reference>
<feature type="domain" description="CCHC-type" evidence="3">
    <location>
        <begin position="42"/>
        <end position="58"/>
    </location>
</feature>
<dbReference type="Proteomes" id="UP001064489">
    <property type="component" value="Chromosome 9"/>
</dbReference>
<dbReference type="SUPFAM" id="SSF57756">
    <property type="entry name" value="Retrovirus zinc finger-like domains"/>
    <property type="match status" value="1"/>
</dbReference>
<name>A0AAD5JIN9_ACENE</name>
<evidence type="ECO:0000256" key="1">
    <source>
        <dbReference type="PROSITE-ProRule" id="PRU00047"/>
    </source>
</evidence>